<evidence type="ECO:0000256" key="2">
    <source>
        <dbReference type="ARBA" id="ARBA00004922"/>
    </source>
</evidence>
<dbReference type="UniPathway" id="UPA00378"/>
<evidence type="ECO:0000256" key="3">
    <source>
        <dbReference type="ARBA" id="ARBA00007063"/>
    </source>
</evidence>
<evidence type="ECO:0000313" key="11">
    <source>
        <dbReference type="EMBL" id="KAA3680950.1"/>
    </source>
</evidence>
<keyword evidence="9 10" id="KW-0472">Membrane</keyword>
<accession>A0A5J4P0J4</accession>
<feature type="transmembrane region" description="Helical" evidence="10">
    <location>
        <begin position="349"/>
        <end position="369"/>
    </location>
</feature>
<proteinExistence type="inferred from homology"/>
<comment type="caution">
    <text evidence="11">The sequence shown here is derived from an EMBL/GenBank/DDBJ whole genome shotgun (WGS) entry which is preliminary data.</text>
</comment>
<feature type="transmembrane region" description="Helical" evidence="10">
    <location>
        <begin position="182"/>
        <end position="203"/>
    </location>
</feature>
<evidence type="ECO:0000256" key="8">
    <source>
        <dbReference type="ARBA" id="ARBA00022989"/>
    </source>
</evidence>
<evidence type="ECO:0000256" key="6">
    <source>
        <dbReference type="ARBA" id="ARBA00022692"/>
    </source>
</evidence>
<dbReference type="Proteomes" id="UP000324629">
    <property type="component" value="Unassembled WGS sequence"/>
</dbReference>
<feature type="transmembrane region" description="Helical" evidence="10">
    <location>
        <begin position="21"/>
        <end position="39"/>
    </location>
</feature>
<protein>
    <recommendedName>
        <fullName evidence="10">Mannosyltransferase</fullName>
        <ecNumber evidence="10">2.4.1.-</ecNumber>
    </recommendedName>
</protein>
<feature type="transmembrane region" description="Helical" evidence="10">
    <location>
        <begin position="133"/>
        <end position="150"/>
    </location>
</feature>
<feature type="transmembrane region" description="Helical" evidence="10">
    <location>
        <begin position="287"/>
        <end position="310"/>
    </location>
</feature>
<feature type="transmembrane region" description="Helical" evidence="10">
    <location>
        <begin position="322"/>
        <end position="343"/>
    </location>
</feature>
<feature type="transmembrane region" description="Helical" evidence="10">
    <location>
        <begin position="215"/>
        <end position="236"/>
    </location>
</feature>
<keyword evidence="12" id="KW-1185">Reference proteome</keyword>
<dbReference type="EMBL" id="QNGE01000313">
    <property type="protein sequence ID" value="KAA3680950.1"/>
    <property type="molecule type" value="Genomic_DNA"/>
</dbReference>
<evidence type="ECO:0000256" key="5">
    <source>
        <dbReference type="ARBA" id="ARBA00022679"/>
    </source>
</evidence>
<dbReference type="GO" id="GO:0006487">
    <property type="term" value="P:protein N-linked glycosylation"/>
    <property type="evidence" value="ECO:0007669"/>
    <property type="project" value="TreeGrafter"/>
</dbReference>
<dbReference type="PANTHER" id="PTHR22760">
    <property type="entry name" value="GLYCOSYLTRANSFERASE"/>
    <property type="match status" value="1"/>
</dbReference>
<organism evidence="11 12">
    <name type="scientific">Paragonimus westermani</name>
    <dbReference type="NCBI Taxonomy" id="34504"/>
    <lineage>
        <taxon>Eukaryota</taxon>
        <taxon>Metazoa</taxon>
        <taxon>Spiralia</taxon>
        <taxon>Lophotrochozoa</taxon>
        <taxon>Platyhelminthes</taxon>
        <taxon>Trematoda</taxon>
        <taxon>Digenea</taxon>
        <taxon>Plagiorchiida</taxon>
        <taxon>Troglotremata</taxon>
        <taxon>Troglotrematidae</taxon>
        <taxon>Paragonimus</taxon>
    </lineage>
</organism>
<keyword evidence="8 10" id="KW-1133">Transmembrane helix</keyword>
<dbReference type="GO" id="GO:0000026">
    <property type="term" value="F:alpha-1,2-mannosyltransferase activity"/>
    <property type="evidence" value="ECO:0007669"/>
    <property type="project" value="TreeGrafter"/>
</dbReference>
<evidence type="ECO:0000256" key="1">
    <source>
        <dbReference type="ARBA" id="ARBA00004477"/>
    </source>
</evidence>
<gene>
    <name evidence="11" type="ORF">DEA37_0011018</name>
</gene>
<feature type="transmembrane region" description="Helical" evidence="10">
    <location>
        <begin position="381"/>
        <end position="403"/>
    </location>
</feature>
<feature type="transmembrane region" description="Helical" evidence="10">
    <location>
        <begin position="107"/>
        <end position="127"/>
    </location>
</feature>
<comment type="similarity">
    <text evidence="3 10">Belongs to the glycosyltransferase 22 family.</text>
</comment>
<evidence type="ECO:0000256" key="10">
    <source>
        <dbReference type="RuleBase" id="RU363075"/>
    </source>
</evidence>
<keyword evidence="6 10" id="KW-0812">Transmembrane</keyword>
<dbReference type="InterPro" id="IPR005599">
    <property type="entry name" value="GPI_mannosylTrfase"/>
</dbReference>
<evidence type="ECO:0000313" key="12">
    <source>
        <dbReference type="Proteomes" id="UP000324629"/>
    </source>
</evidence>
<keyword evidence="4 10" id="KW-0328">Glycosyltransferase</keyword>
<dbReference type="PANTHER" id="PTHR22760:SF2">
    <property type="entry name" value="ALPHA-1,2-MANNOSYLTRANSFERASE ALG9"/>
    <property type="match status" value="1"/>
</dbReference>
<sequence length="597" mass="68243">MPDKTKQQRIKFTGSPHYELLCFKIALAANLMSVIFNVLNDCDEVYNYWEPLHFISSLGKAGGFQTWEYSPSHGLRSYLYLWLFGWPSFVVRLFGGPSWMAFLLVRLYLALLSVFSVTCLASVLHKFNYQSSFGLPLPILFVGFFSLSPGNFLSSTTLVPSGVATSLCCLMLAAWLSGRYSLAVFCVAFMSIVIWPFAAALGIPLAFCMLFRKQFVSLIGSAVLSATLLVVPMLLVDSLHYGRLVLAPLNIITYNLFARTTNVTGSASQLYGVEPISFYLKNYLLNHNIACLLACGFLLWVVFHIPFAWLRRSNKQTRPSKIDLYLACGLPLFLWNSIFFIQQHKEERFMFPCYPCLALGASLFLFDLIQYPSSCLRCKRAFQRLAIIFAVLVVLFFVLLSFARISTLIRWYRAPIYLIRHVPSKSLTSNSHTLCMGRDWHLFPSRFLLPDLDTGRCWRIGFLRSNFRGQLPGQYHPVTAHYGLFGSTRRDGNHFNTENLEEQDRYLKHGASECDFLLDRDSTPGDREELYVAEEANWTSLVNHSVLEPHLCSRGAEHWLIQKYPFLCSMLRSLYIPHFSEVVNSPVRMHILQRVVH</sequence>
<feature type="transmembrane region" description="Helical" evidence="10">
    <location>
        <begin position="77"/>
        <end position="95"/>
    </location>
</feature>
<comment type="pathway">
    <text evidence="2">Protein modification; protein glycosylation.</text>
</comment>
<dbReference type="GO" id="GO:0005789">
    <property type="term" value="C:endoplasmic reticulum membrane"/>
    <property type="evidence" value="ECO:0007669"/>
    <property type="project" value="UniProtKB-SubCell"/>
</dbReference>
<keyword evidence="7 10" id="KW-0256">Endoplasmic reticulum</keyword>
<name>A0A5J4P0J4_9TREM</name>
<feature type="transmembrane region" description="Helical" evidence="10">
    <location>
        <begin position="157"/>
        <end position="176"/>
    </location>
</feature>
<dbReference type="Pfam" id="PF03901">
    <property type="entry name" value="Glyco_transf_22"/>
    <property type="match status" value="1"/>
</dbReference>
<dbReference type="AlphaFoldDB" id="A0A5J4P0J4"/>
<evidence type="ECO:0000256" key="7">
    <source>
        <dbReference type="ARBA" id="ARBA00022824"/>
    </source>
</evidence>
<evidence type="ECO:0000256" key="4">
    <source>
        <dbReference type="ARBA" id="ARBA00022676"/>
    </source>
</evidence>
<comment type="subcellular location">
    <subcellularLocation>
        <location evidence="1 10">Endoplasmic reticulum membrane</location>
        <topology evidence="1 10">Multi-pass membrane protein</topology>
    </subcellularLocation>
</comment>
<evidence type="ECO:0000256" key="9">
    <source>
        <dbReference type="ARBA" id="ARBA00023136"/>
    </source>
</evidence>
<keyword evidence="5 11" id="KW-0808">Transferase</keyword>
<dbReference type="EC" id="2.4.1.-" evidence="10"/>
<reference evidence="11 12" key="1">
    <citation type="journal article" date="2019" name="Gigascience">
        <title>Whole-genome sequence of the oriental lung fluke Paragonimus westermani.</title>
        <authorList>
            <person name="Oey H."/>
            <person name="Zakrzewski M."/>
            <person name="Narain K."/>
            <person name="Devi K.R."/>
            <person name="Agatsuma T."/>
            <person name="Nawaratna S."/>
            <person name="Gobert G.N."/>
            <person name="Jones M.K."/>
            <person name="Ragan M.A."/>
            <person name="McManus D.P."/>
            <person name="Krause L."/>
        </authorList>
    </citation>
    <scope>NUCLEOTIDE SEQUENCE [LARGE SCALE GENOMIC DNA]</scope>
    <source>
        <strain evidence="11 12">IND2009</strain>
    </source>
</reference>